<gene>
    <name evidence="1" type="ORF">ATANTOWER_002908</name>
</gene>
<organism evidence="1 2">
    <name type="scientific">Ataeniobius toweri</name>
    <dbReference type="NCBI Taxonomy" id="208326"/>
    <lineage>
        <taxon>Eukaryota</taxon>
        <taxon>Metazoa</taxon>
        <taxon>Chordata</taxon>
        <taxon>Craniata</taxon>
        <taxon>Vertebrata</taxon>
        <taxon>Euteleostomi</taxon>
        <taxon>Actinopterygii</taxon>
        <taxon>Neopterygii</taxon>
        <taxon>Teleostei</taxon>
        <taxon>Neoteleostei</taxon>
        <taxon>Acanthomorphata</taxon>
        <taxon>Ovalentaria</taxon>
        <taxon>Atherinomorphae</taxon>
        <taxon>Cyprinodontiformes</taxon>
        <taxon>Goodeidae</taxon>
        <taxon>Ataeniobius</taxon>
    </lineage>
</organism>
<comment type="caution">
    <text evidence="1">The sequence shown here is derived from an EMBL/GenBank/DDBJ whole genome shotgun (WGS) entry which is preliminary data.</text>
</comment>
<evidence type="ECO:0000313" key="1">
    <source>
        <dbReference type="EMBL" id="MED6261265.1"/>
    </source>
</evidence>
<accession>A0ABU7CHM9</accession>
<name>A0ABU7CHM9_9TELE</name>
<keyword evidence="2" id="KW-1185">Reference proteome</keyword>
<protein>
    <submittedName>
        <fullName evidence="1">Uncharacterized protein</fullName>
    </submittedName>
</protein>
<dbReference type="Proteomes" id="UP001345963">
    <property type="component" value="Unassembled WGS sequence"/>
</dbReference>
<evidence type="ECO:0000313" key="2">
    <source>
        <dbReference type="Proteomes" id="UP001345963"/>
    </source>
</evidence>
<dbReference type="EMBL" id="JAHUTI010089815">
    <property type="protein sequence ID" value="MED6261265.1"/>
    <property type="molecule type" value="Genomic_DNA"/>
</dbReference>
<proteinExistence type="predicted"/>
<reference evidence="1 2" key="1">
    <citation type="submission" date="2021-07" db="EMBL/GenBank/DDBJ databases">
        <authorList>
            <person name="Palmer J.M."/>
        </authorList>
    </citation>
    <scope>NUCLEOTIDE SEQUENCE [LARGE SCALE GENOMIC DNA]</scope>
    <source>
        <strain evidence="1 2">AT_MEX2019</strain>
        <tissue evidence="1">Muscle</tissue>
    </source>
</reference>
<sequence length="111" mass="12841">MYDLLTSSGEGRNRKLTEIREKVNYRNNIRTKEGAGSYTFQPIQVIIILSAGFSLRVDRYYYYGMLQLFTVLRRMMETACISFLLVKPKGPLHFLSHLSAAPGRLQPRQTH</sequence>